<reference evidence="1 2" key="1">
    <citation type="journal article" date="2015" name="Nat. Commun.">
        <title>Outbred genome sequencing and CRISPR/Cas9 gene editing in butterflies.</title>
        <authorList>
            <person name="Li X."/>
            <person name="Fan D."/>
            <person name="Zhang W."/>
            <person name="Liu G."/>
            <person name="Zhang L."/>
            <person name="Zhao L."/>
            <person name="Fang X."/>
            <person name="Chen L."/>
            <person name="Dong Y."/>
            <person name="Chen Y."/>
            <person name="Ding Y."/>
            <person name="Zhao R."/>
            <person name="Feng M."/>
            <person name="Zhu Y."/>
            <person name="Feng Y."/>
            <person name="Jiang X."/>
            <person name="Zhu D."/>
            <person name="Xiang H."/>
            <person name="Feng X."/>
            <person name="Li S."/>
            <person name="Wang J."/>
            <person name="Zhang G."/>
            <person name="Kronforst M.R."/>
            <person name="Wang W."/>
        </authorList>
    </citation>
    <scope>NUCLEOTIDE SEQUENCE [LARGE SCALE GENOMIC DNA]</scope>
    <source>
        <strain evidence="1">Ya'a_city_454_Pm</strain>
        <tissue evidence="1">Whole body</tissue>
    </source>
</reference>
<evidence type="ECO:0000313" key="2">
    <source>
        <dbReference type="Proteomes" id="UP000053240"/>
    </source>
</evidence>
<keyword evidence="2" id="KW-1185">Reference proteome</keyword>
<sequence length="85" mass="9541">MAIKSLLWPPSNPFDMVALLIDGTVTAWRLTNSDIAATRVTDGNLLVANGHTMALVTKNEVQTYRISNEKHEDNLQLFKRYLALL</sequence>
<protein>
    <submittedName>
        <fullName evidence="1">Uncharacterized protein</fullName>
    </submittedName>
</protein>
<dbReference type="EMBL" id="KQ460735">
    <property type="protein sequence ID" value="KPJ12632.1"/>
    <property type="molecule type" value="Genomic_DNA"/>
</dbReference>
<dbReference type="InParanoid" id="A0A0N1IFB1"/>
<dbReference type="Proteomes" id="UP000053240">
    <property type="component" value="Unassembled WGS sequence"/>
</dbReference>
<proteinExistence type="predicted"/>
<evidence type="ECO:0000313" key="1">
    <source>
        <dbReference type="EMBL" id="KPJ12632.1"/>
    </source>
</evidence>
<name>A0A0N1IFB1_PAPMA</name>
<dbReference type="AlphaFoldDB" id="A0A0N1IFB1"/>
<organism evidence="1 2">
    <name type="scientific">Papilio machaon</name>
    <name type="common">Old World swallowtail butterfly</name>
    <dbReference type="NCBI Taxonomy" id="76193"/>
    <lineage>
        <taxon>Eukaryota</taxon>
        <taxon>Metazoa</taxon>
        <taxon>Ecdysozoa</taxon>
        <taxon>Arthropoda</taxon>
        <taxon>Hexapoda</taxon>
        <taxon>Insecta</taxon>
        <taxon>Pterygota</taxon>
        <taxon>Neoptera</taxon>
        <taxon>Endopterygota</taxon>
        <taxon>Lepidoptera</taxon>
        <taxon>Glossata</taxon>
        <taxon>Ditrysia</taxon>
        <taxon>Papilionoidea</taxon>
        <taxon>Papilionidae</taxon>
        <taxon>Papilioninae</taxon>
        <taxon>Papilio</taxon>
    </lineage>
</organism>
<accession>A0A0N1IFB1</accession>
<gene>
    <name evidence="1" type="ORF">RR48_02171</name>
</gene>